<dbReference type="InterPro" id="IPR012337">
    <property type="entry name" value="RNaseH-like_sf"/>
</dbReference>
<organism evidence="1 2">
    <name type="scientific">Anisodus tanguticus</name>
    <dbReference type="NCBI Taxonomy" id="243964"/>
    <lineage>
        <taxon>Eukaryota</taxon>
        <taxon>Viridiplantae</taxon>
        <taxon>Streptophyta</taxon>
        <taxon>Embryophyta</taxon>
        <taxon>Tracheophyta</taxon>
        <taxon>Spermatophyta</taxon>
        <taxon>Magnoliopsida</taxon>
        <taxon>eudicotyledons</taxon>
        <taxon>Gunneridae</taxon>
        <taxon>Pentapetalae</taxon>
        <taxon>asterids</taxon>
        <taxon>lamiids</taxon>
        <taxon>Solanales</taxon>
        <taxon>Solanaceae</taxon>
        <taxon>Solanoideae</taxon>
        <taxon>Hyoscyameae</taxon>
        <taxon>Anisodus</taxon>
    </lineage>
</organism>
<dbReference type="EMBL" id="JAVYJV010000006">
    <property type="protein sequence ID" value="KAK4368752.1"/>
    <property type="molecule type" value="Genomic_DNA"/>
</dbReference>
<keyword evidence="2" id="KW-1185">Reference proteome</keyword>
<dbReference type="Proteomes" id="UP001291623">
    <property type="component" value="Unassembled WGS sequence"/>
</dbReference>
<accession>A0AAE1VH23</accession>
<dbReference type="PANTHER" id="PTHR42648">
    <property type="entry name" value="TRANSPOSASE, PUTATIVE-RELATED"/>
    <property type="match status" value="1"/>
</dbReference>
<dbReference type="SUPFAM" id="SSF53098">
    <property type="entry name" value="Ribonuclease H-like"/>
    <property type="match status" value="1"/>
</dbReference>
<sequence>MENGRERNDLYILRERQLKSTINAAVLEKNSIDERLWHTSVKTLKHIKSLQHIIYKSIQHTCEICHIAKQNRYNFSISTSSTLNVFDLVDVDVWGHYRRPTYDKIYYFVTIVDDCSRYTWLCLIHFKCEVIIVLRDYLTLIKNQFG</sequence>
<dbReference type="PANTHER" id="PTHR42648:SF31">
    <property type="entry name" value="RNA-DIRECTED DNA POLYMERASE"/>
    <property type="match status" value="1"/>
</dbReference>
<proteinExistence type="predicted"/>
<name>A0AAE1VH23_9SOLA</name>
<reference evidence="1" key="1">
    <citation type="submission" date="2023-12" db="EMBL/GenBank/DDBJ databases">
        <title>Genome assembly of Anisodus tanguticus.</title>
        <authorList>
            <person name="Wang Y.-J."/>
        </authorList>
    </citation>
    <scope>NUCLEOTIDE SEQUENCE</scope>
    <source>
        <strain evidence="1">KB-2021</strain>
        <tissue evidence="1">Leaf</tissue>
    </source>
</reference>
<feature type="non-terminal residue" evidence="1">
    <location>
        <position position="146"/>
    </location>
</feature>
<gene>
    <name evidence="1" type="ORF">RND71_012544</name>
</gene>
<dbReference type="InterPro" id="IPR039537">
    <property type="entry name" value="Retrotran_Ty1/copia-like"/>
</dbReference>
<protein>
    <submittedName>
        <fullName evidence="1">Uncharacterized protein</fullName>
    </submittedName>
</protein>
<evidence type="ECO:0000313" key="2">
    <source>
        <dbReference type="Proteomes" id="UP001291623"/>
    </source>
</evidence>
<comment type="caution">
    <text evidence="1">The sequence shown here is derived from an EMBL/GenBank/DDBJ whole genome shotgun (WGS) entry which is preliminary data.</text>
</comment>
<evidence type="ECO:0000313" key="1">
    <source>
        <dbReference type="EMBL" id="KAK4368752.1"/>
    </source>
</evidence>
<dbReference type="AlphaFoldDB" id="A0AAE1VH23"/>